<evidence type="ECO:0000256" key="4">
    <source>
        <dbReference type="ARBA" id="ARBA00012650"/>
    </source>
</evidence>
<reference evidence="22 23" key="1">
    <citation type="submission" date="2017-03" db="EMBL/GenBank/DDBJ databases">
        <title>Widespread Adenine N6-methylation of Active Genes in Fungi.</title>
        <authorList>
            <consortium name="DOE Joint Genome Institute"/>
            <person name="Mondo S.J."/>
            <person name="Dannebaum R.O."/>
            <person name="Kuo R.C."/>
            <person name="Louie K.B."/>
            <person name="Bewick A.J."/>
            <person name="Labutti K."/>
            <person name="Haridas S."/>
            <person name="Kuo A."/>
            <person name="Salamov A."/>
            <person name="Ahrendt S.R."/>
            <person name="Lau R."/>
            <person name="Bowen B.P."/>
            <person name="Lipzen A."/>
            <person name="Sullivan W."/>
            <person name="Andreopoulos W.B."/>
            <person name="Clum A."/>
            <person name="Lindquist E."/>
            <person name="Daum C."/>
            <person name="Northen T.R."/>
            <person name="Ramamoorthy G."/>
            <person name="Schmitz R.J."/>
            <person name="Gryganskyi A."/>
            <person name="Culley D."/>
            <person name="Magnuson J."/>
            <person name="James T.Y."/>
            <person name="O'Malley M.A."/>
            <person name="Stajich J.E."/>
            <person name="Spatafora J.W."/>
            <person name="Visel A."/>
            <person name="Grigoriev I.V."/>
        </authorList>
    </citation>
    <scope>NUCLEOTIDE SEQUENCE [LARGE SCALE GENOMIC DNA]</scope>
    <source>
        <strain evidence="22 23">NRRL Y-17943</strain>
    </source>
</reference>
<dbReference type="InterPro" id="IPR004276">
    <property type="entry name" value="GlycoTrans_28_N"/>
</dbReference>
<dbReference type="EC" id="2.4.1.173" evidence="4"/>
<comment type="catalytic activity">
    <reaction evidence="19">
        <text>a sterol + UDP-alpha-D-glucose = a sterol 3-beta-D-glucoside + UDP + H(+)</text>
        <dbReference type="Rhea" id="RHEA:22724"/>
        <dbReference type="ChEBI" id="CHEBI:15378"/>
        <dbReference type="ChEBI" id="CHEBI:15889"/>
        <dbReference type="ChEBI" id="CHEBI:37424"/>
        <dbReference type="ChEBI" id="CHEBI:58223"/>
        <dbReference type="ChEBI" id="CHEBI:58885"/>
        <dbReference type="EC" id="2.4.1.173"/>
    </reaction>
    <physiologicalReaction direction="left-to-right" evidence="19">
        <dbReference type="Rhea" id="RHEA:22725"/>
    </physiologicalReaction>
</comment>
<dbReference type="GO" id="GO:0005737">
    <property type="term" value="C:cytoplasm"/>
    <property type="evidence" value="ECO:0007669"/>
    <property type="project" value="UniProtKB-SubCell"/>
</dbReference>
<feature type="compositionally biased region" description="Low complexity" evidence="20">
    <location>
        <begin position="1646"/>
        <end position="1661"/>
    </location>
</feature>
<dbReference type="InParanoid" id="A0A1Y1U9N3"/>
<comment type="caution">
    <text evidence="22">The sequence shown here is derived from an EMBL/GenBank/DDBJ whole genome shotgun (WGS) entry which is preliminary data.</text>
</comment>
<evidence type="ECO:0000259" key="21">
    <source>
        <dbReference type="PROSITE" id="PS50003"/>
    </source>
</evidence>
<dbReference type="FunFam" id="3.40.50.2000:FF:000009">
    <property type="entry name" value="Sterol 3-beta-glucosyltransferase UGT80A2"/>
    <property type="match status" value="1"/>
</dbReference>
<dbReference type="Pfam" id="PF03033">
    <property type="entry name" value="Glyco_transf_28"/>
    <property type="match status" value="1"/>
</dbReference>
<dbReference type="SMART" id="SM00568">
    <property type="entry name" value="GRAM"/>
    <property type="match status" value="2"/>
</dbReference>
<feature type="domain" description="PH" evidence="21">
    <location>
        <begin position="558"/>
        <end position="650"/>
    </location>
</feature>
<evidence type="ECO:0000256" key="8">
    <source>
        <dbReference type="ARBA" id="ARBA00022676"/>
    </source>
</evidence>
<dbReference type="CDD" id="cd13216">
    <property type="entry name" value="PH-GRAM2_AGT26"/>
    <property type="match status" value="1"/>
</dbReference>
<keyword evidence="6" id="KW-0963">Cytoplasm</keyword>
<dbReference type="InterPro" id="IPR010610">
    <property type="entry name" value="EryCIII-like_C"/>
</dbReference>
<dbReference type="GO" id="GO:0016906">
    <property type="term" value="F:sterol 3-beta-glucosyltransferase activity"/>
    <property type="evidence" value="ECO:0007669"/>
    <property type="project" value="UniProtKB-EC"/>
</dbReference>
<evidence type="ECO:0000313" key="23">
    <source>
        <dbReference type="Proteomes" id="UP000193218"/>
    </source>
</evidence>
<keyword evidence="16" id="KW-0753">Steroid metabolism</keyword>
<feature type="compositionally biased region" description="Basic and acidic residues" evidence="20">
    <location>
        <begin position="964"/>
        <end position="977"/>
    </location>
</feature>
<feature type="compositionally biased region" description="Low complexity" evidence="20">
    <location>
        <begin position="194"/>
        <end position="212"/>
    </location>
</feature>
<dbReference type="InterPro" id="IPR048065">
    <property type="entry name" value="ATG26_PH_GRAM2"/>
</dbReference>
<dbReference type="STRING" id="4999.A0A1Y1U9N3"/>
<feature type="compositionally biased region" description="Basic and acidic residues" evidence="20">
    <location>
        <begin position="1451"/>
        <end position="1461"/>
    </location>
</feature>
<keyword evidence="15" id="KW-1207">Sterol metabolism</keyword>
<keyword evidence="10" id="KW-0677">Repeat</keyword>
<dbReference type="Pfam" id="PF02893">
    <property type="entry name" value="GRAM"/>
    <property type="match status" value="1"/>
</dbReference>
<feature type="compositionally biased region" description="Basic and acidic residues" evidence="20">
    <location>
        <begin position="1"/>
        <end position="15"/>
    </location>
</feature>
<feature type="compositionally biased region" description="Basic and acidic residues" evidence="20">
    <location>
        <begin position="933"/>
        <end position="956"/>
    </location>
</feature>
<evidence type="ECO:0000256" key="9">
    <source>
        <dbReference type="ARBA" id="ARBA00022679"/>
    </source>
</evidence>
<evidence type="ECO:0000256" key="18">
    <source>
        <dbReference type="ARBA" id="ARBA00047886"/>
    </source>
</evidence>
<dbReference type="SUPFAM" id="SSF53756">
    <property type="entry name" value="UDP-Glycosyltransferase/glycogen phosphorylase"/>
    <property type="match status" value="1"/>
</dbReference>
<keyword evidence="9" id="KW-0808">Transferase</keyword>
<feature type="compositionally biased region" description="Basic and acidic residues" evidence="20">
    <location>
        <begin position="288"/>
        <end position="303"/>
    </location>
</feature>
<dbReference type="PROSITE" id="PS50003">
    <property type="entry name" value="PH_DOMAIN"/>
    <property type="match status" value="1"/>
</dbReference>
<dbReference type="CDD" id="cd13215">
    <property type="entry name" value="PH-GRAM1_AGT26"/>
    <property type="match status" value="1"/>
</dbReference>
<dbReference type="InterPro" id="IPR011993">
    <property type="entry name" value="PH-like_dom_sf"/>
</dbReference>
<dbReference type="FunFam" id="2.30.29.30:FF:000303">
    <property type="entry name" value="Sterol 3-beta-glucosyltransferase"/>
    <property type="match status" value="1"/>
</dbReference>
<dbReference type="InterPro" id="IPR001849">
    <property type="entry name" value="PH_domain"/>
</dbReference>
<name>A0A1Y1U9N3_9TREE</name>
<dbReference type="InterPro" id="IPR002213">
    <property type="entry name" value="UDP_glucos_trans"/>
</dbReference>
<dbReference type="FunFam" id="3.40.50.2000:FF:000029">
    <property type="entry name" value="Sterol 3-beta-glucosyltransferase"/>
    <property type="match status" value="1"/>
</dbReference>
<keyword evidence="7" id="KW-0444">Lipid biosynthesis</keyword>
<feature type="compositionally biased region" description="Basic and acidic residues" evidence="20">
    <location>
        <begin position="159"/>
        <end position="179"/>
    </location>
</feature>
<keyword evidence="11" id="KW-0752">Steroid biosynthesis</keyword>
<dbReference type="InterPro" id="IPR004182">
    <property type="entry name" value="GRAM"/>
</dbReference>
<comment type="catalytic activity">
    <reaction evidence="18">
        <text>ergosterol + UDP-alpha-D-glucose = ergosteryl 3-beta-D-glucoside + UDP + H(+)</text>
        <dbReference type="Rhea" id="RHEA:61836"/>
        <dbReference type="ChEBI" id="CHEBI:15378"/>
        <dbReference type="ChEBI" id="CHEBI:16933"/>
        <dbReference type="ChEBI" id="CHEBI:52973"/>
        <dbReference type="ChEBI" id="CHEBI:58223"/>
        <dbReference type="ChEBI" id="CHEBI:58885"/>
    </reaction>
    <physiologicalReaction direction="left-to-right" evidence="18">
        <dbReference type="Rhea" id="RHEA:61837"/>
    </physiologicalReaction>
</comment>
<dbReference type="GO" id="GO:0016126">
    <property type="term" value="P:sterol biosynthetic process"/>
    <property type="evidence" value="ECO:0007669"/>
    <property type="project" value="UniProtKB-KW"/>
</dbReference>
<dbReference type="InterPro" id="IPR050426">
    <property type="entry name" value="Glycosyltransferase_28"/>
</dbReference>
<dbReference type="SUPFAM" id="SSF50729">
    <property type="entry name" value="PH domain-like"/>
    <property type="match status" value="1"/>
</dbReference>
<keyword evidence="8" id="KW-0328">Glycosyltransferase</keyword>
<feature type="region of interest" description="Disordered" evidence="20">
    <location>
        <begin position="1451"/>
        <end position="1470"/>
    </location>
</feature>
<keyword evidence="12" id="KW-0756">Sterol biosynthesis</keyword>
<evidence type="ECO:0000256" key="5">
    <source>
        <dbReference type="ARBA" id="ARBA00017894"/>
    </source>
</evidence>
<evidence type="ECO:0000313" key="22">
    <source>
        <dbReference type="EMBL" id="ORX34254.1"/>
    </source>
</evidence>
<feature type="compositionally biased region" description="Basic and acidic residues" evidence="20">
    <location>
        <begin position="784"/>
        <end position="797"/>
    </location>
</feature>
<evidence type="ECO:0000256" key="3">
    <source>
        <dbReference type="ARBA" id="ARBA00006962"/>
    </source>
</evidence>
<feature type="region of interest" description="Disordered" evidence="20">
    <location>
        <begin position="443"/>
        <end position="475"/>
    </location>
</feature>
<feature type="region of interest" description="Disordered" evidence="20">
    <location>
        <begin position="729"/>
        <end position="979"/>
    </location>
</feature>
<dbReference type="CDD" id="cd03784">
    <property type="entry name" value="GT1_Gtf-like"/>
    <property type="match status" value="1"/>
</dbReference>
<keyword evidence="13" id="KW-0443">Lipid metabolism</keyword>
<feature type="compositionally biased region" description="Basic and acidic residues" evidence="20">
    <location>
        <begin position="735"/>
        <end position="744"/>
    </location>
</feature>
<feature type="region of interest" description="Disordered" evidence="20">
    <location>
        <begin position="1"/>
        <end position="245"/>
    </location>
</feature>
<evidence type="ECO:0000256" key="14">
    <source>
        <dbReference type="ARBA" id="ARBA00023136"/>
    </source>
</evidence>
<proteinExistence type="inferred from homology"/>
<evidence type="ECO:0000256" key="17">
    <source>
        <dbReference type="ARBA" id="ARBA00029843"/>
    </source>
</evidence>
<feature type="compositionally biased region" description="Gly residues" evidence="20">
    <location>
        <begin position="1692"/>
        <end position="1702"/>
    </location>
</feature>
<comment type="subcellular location">
    <subcellularLocation>
        <location evidence="2">Cytoplasm</location>
    </subcellularLocation>
    <subcellularLocation>
        <location evidence="1">Membrane</location>
        <topology evidence="1">Peripheral membrane protein</topology>
    </subcellularLocation>
</comment>
<dbReference type="SMART" id="SM00233">
    <property type="entry name" value="PH"/>
    <property type="match status" value="1"/>
</dbReference>
<evidence type="ECO:0000256" key="7">
    <source>
        <dbReference type="ARBA" id="ARBA00022516"/>
    </source>
</evidence>
<feature type="compositionally biased region" description="Acidic residues" evidence="20">
    <location>
        <begin position="261"/>
        <end position="274"/>
    </location>
</feature>
<evidence type="ECO:0000256" key="13">
    <source>
        <dbReference type="ARBA" id="ARBA00023098"/>
    </source>
</evidence>
<organism evidence="22 23">
    <name type="scientific">Kockovaella imperatae</name>
    <dbReference type="NCBI Taxonomy" id="4999"/>
    <lineage>
        <taxon>Eukaryota</taxon>
        <taxon>Fungi</taxon>
        <taxon>Dikarya</taxon>
        <taxon>Basidiomycota</taxon>
        <taxon>Agaricomycotina</taxon>
        <taxon>Tremellomycetes</taxon>
        <taxon>Tremellales</taxon>
        <taxon>Cuniculitremaceae</taxon>
        <taxon>Kockovaella</taxon>
    </lineage>
</organism>
<evidence type="ECO:0000256" key="15">
    <source>
        <dbReference type="ARBA" id="ARBA00023166"/>
    </source>
</evidence>
<feature type="compositionally biased region" description="Polar residues" evidence="20">
    <location>
        <begin position="1670"/>
        <end position="1690"/>
    </location>
</feature>
<evidence type="ECO:0000256" key="12">
    <source>
        <dbReference type="ARBA" id="ARBA00023011"/>
    </source>
</evidence>
<feature type="compositionally biased region" description="Basic and acidic residues" evidence="20">
    <location>
        <begin position="102"/>
        <end position="117"/>
    </location>
</feature>
<feature type="region of interest" description="Disordered" evidence="20">
    <location>
        <begin position="1623"/>
        <end position="1725"/>
    </location>
</feature>
<evidence type="ECO:0000256" key="2">
    <source>
        <dbReference type="ARBA" id="ARBA00004496"/>
    </source>
</evidence>
<feature type="compositionally biased region" description="Polar residues" evidence="20">
    <location>
        <begin position="141"/>
        <end position="158"/>
    </location>
</feature>
<dbReference type="GeneID" id="33559443"/>
<feature type="compositionally biased region" description="Basic and acidic residues" evidence="20">
    <location>
        <begin position="1714"/>
        <end position="1725"/>
    </location>
</feature>
<feature type="compositionally biased region" description="Polar residues" evidence="20">
    <location>
        <begin position="873"/>
        <end position="894"/>
    </location>
</feature>
<dbReference type="RefSeq" id="XP_021868532.1">
    <property type="nucleotide sequence ID" value="XM_022017634.1"/>
</dbReference>
<comment type="similarity">
    <text evidence="3">Belongs to the glycosyltransferase 28 family.</text>
</comment>
<sequence>MSAGPRDSHPTHGEADGSPANSSAVGNHHIPGAKYQPPFAPQGTDPPPPQAHHPNAEAFLNAAAKHTFPDTSAPRADEGESTPSASSEDLAPAQIESPAAEDEQKPIIKGTPLDEMKTPMLERGLSGNLSTLSEKSDETLSTRQQGSANQDGSPSGDTPSDRLHAPPEVQRQDTSDTLRQKSSIPTLRVPAEEAGGSNSSPANESSSRPRSSTDVGGLTSRRGPRRSRSRTEVAPPQDRDIGSVRMGASALFSALNALPWDADDSDGPSSDEEEPMSRPRPIAKGQKAHADHSEKAPRRERPRVSRLHSSLHTIRPMGSATADEDMVEVPPASAYGSPSGEYSHHLHFPFRENTIARRARSPGQSELAYQFAEAARRRKLSLEGKEDVPDILGDIGEVPPPRKEGDELVVSPGIEDVISRDDKAARAAVENRVAREQGIGRLEEEEEIGQTADPQTLRSIQSRERSVSDANADAALREGTDEDEIIEERMEENTEERRRSRREILSQKLMEVFGLEEREEVLEEMKCWLLRSVMLKGYMYLTKKHICFFAHMPDKENLVVKTGALYKKASRTKLNSKYWVVLKNDVLSWYESTADPYFPKGNVSLQYASSCDPIDETRFKLRTSERNYTFTADTEKSRDEWIKAIEKVMFKTQHEGECVKLIIPLEAVLDIDKSPTLEFADTIEVKCVDSDDQMSVDSYFFACFQDTDHAFNSIQQLLDDRPSVDLPRVSSRFSFGDHGDRDGSSSDSDDEETRSSKHKRSGPLGLRKVAAILKPVIPGIGHSSSDHDKDKASDDSKSSFSIPFVGRHKPSNDSLETLRTDDHAQNTTPATSQNDDDQDDGYPPRQNGRPPKGMDESGGKSWGQWIKKPTTKIFGTSSGSSTSLAHKTSHGSSTEVERSPRSSTHRPRKQSSVTEVVEPFSHVEMDEADDELSLGRKDHSEEIPRMSFSSEHEHEAGTSGQSKSDYDMMERSESGAKEDEDMANKFRSVFSLPDKEELIEHFPGYLYRVLPVSGRFFISTNYFCFRSSQLLYKTKMIVPIRDLYGLKAQKAFRFGHSGLIVVIKGHEELFLEFSSSKRRKACVAMLEERMEDVRLEAMSDSDEDEDGSKTLATRIMEDLDESVPMENRTGPGPGVSPSPMFGSTTSTFLEFKPDPMTITCLTIGSRGDVQPYIALCKGLQAEGHRTRIATHGEYKDWVEGHGIEFASVGGDPAELMQMCVDNGMFTVSFLKEGLQKFRGWLDDLLNSSWEACQDSDLLIESPSAMGGIHIAEALQIPYYRAFTMPWTRTRAYPHAFAVPEHKRGGSYNYMTYTMFDQVFWRAISGQVNRWRKHTLGLDATTFDKLEQHKVPFLYNFSPNVVPPPLDWTEWIHVTGYWFLENADEGSSKDKSEWKPPEGLLEFIDKAHKDGKKVVYIGFGSIVVSDPEAMTRCVVDAVVDSGVCAILSKGWSDRGSKAKGESNGDSDGADGVKYPPEIFSIDSIDHTWLFPRIDAACHHGGAGTSGASLRAGIPTIIKPFFGDQAFWSERVESLNVGSAVRKLNPENLAEALRKATSDEKQVAKAKVVGEMIRKENGVARAIEAIYRDLEYAKSLIKPLPSEDKHLSKTNSLLHPLGIELEKLAPKLTPMSSRNKDQASTRKARSGSDASDQTTSAAQSTTSLPDSKNHSRSQSEAQSSVANTHSSPQSSAEGGYGGLNGHGNGDTSDSGSWDVLSEREGGGNHSR</sequence>
<dbReference type="Pfam" id="PF00169">
    <property type="entry name" value="PH"/>
    <property type="match status" value="1"/>
</dbReference>
<keyword evidence="23" id="KW-1185">Reference proteome</keyword>
<dbReference type="EMBL" id="NBSH01000015">
    <property type="protein sequence ID" value="ORX34254.1"/>
    <property type="molecule type" value="Genomic_DNA"/>
</dbReference>
<dbReference type="GO" id="GO:0005975">
    <property type="term" value="P:carbohydrate metabolic process"/>
    <property type="evidence" value="ECO:0007669"/>
    <property type="project" value="InterPro"/>
</dbReference>
<protein>
    <recommendedName>
        <fullName evidence="5">Sterol 3-beta-glucosyltransferase</fullName>
        <ecNumber evidence="4">2.4.1.173</ecNumber>
    </recommendedName>
    <alternativeName>
        <fullName evidence="17">Autophagy-related protein 26</fullName>
    </alternativeName>
</protein>
<dbReference type="Gene3D" id="2.30.29.30">
    <property type="entry name" value="Pleckstrin-homology domain (PH domain)/Phosphotyrosine-binding domain (PTB)"/>
    <property type="match status" value="2"/>
</dbReference>
<evidence type="ECO:0000256" key="1">
    <source>
        <dbReference type="ARBA" id="ARBA00004170"/>
    </source>
</evidence>
<evidence type="ECO:0000256" key="20">
    <source>
        <dbReference type="SAM" id="MobiDB-lite"/>
    </source>
</evidence>
<dbReference type="InterPro" id="IPR048066">
    <property type="entry name" value="ATG26_PH_GRAM1"/>
</dbReference>
<dbReference type="GO" id="GO:0016020">
    <property type="term" value="C:membrane"/>
    <property type="evidence" value="ECO:0007669"/>
    <property type="project" value="UniProtKB-SubCell"/>
</dbReference>
<dbReference type="OrthoDB" id="10261837at2759"/>
<dbReference type="Gene3D" id="3.40.50.2000">
    <property type="entry name" value="Glycogen Phosphorylase B"/>
    <property type="match status" value="2"/>
</dbReference>
<evidence type="ECO:0000256" key="6">
    <source>
        <dbReference type="ARBA" id="ARBA00022490"/>
    </source>
</evidence>
<evidence type="ECO:0000256" key="16">
    <source>
        <dbReference type="ARBA" id="ARBA00023221"/>
    </source>
</evidence>
<dbReference type="PANTHER" id="PTHR48050">
    <property type="entry name" value="STEROL 3-BETA-GLUCOSYLTRANSFERASE"/>
    <property type="match status" value="1"/>
</dbReference>
<keyword evidence="14" id="KW-0472">Membrane</keyword>
<evidence type="ECO:0000256" key="11">
    <source>
        <dbReference type="ARBA" id="ARBA00022955"/>
    </source>
</evidence>
<dbReference type="PANTHER" id="PTHR48050:SF25">
    <property type="entry name" value="STEROL 3-BETA-GLUCOSYLTRANSFERASE"/>
    <property type="match status" value="1"/>
</dbReference>
<feature type="region of interest" description="Disordered" evidence="20">
    <location>
        <begin position="258"/>
        <end position="340"/>
    </location>
</feature>
<dbReference type="Pfam" id="PF06722">
    <property type="entry name" value="EryCIII-like_C"/>
    <property type="match status" value="1"/>
</dbReference>
<accession>A0A1Y1U9N3</accession>
<evidence type="ECO:0000256" key="19">
    <source>
        <dbReference type="ARBA" id="ARBA00049453"/>
    </source>
</evidence>
<evidence type="ECO:0000256" key="10">
    <source>
        <dbReference type="ARBA" id="ARBA00022737"/>
    </source>
</evidence>
<dbReference type="Proteomes" id="UP000193218">
    <property type="component" value="Unassembled WGS sequence"/>
</dbReference>
<gene>
    <name evidence="22" type="ORF">BD324DRAFT_646968</name>
</gene>
<dbReference type="FunFam" id="2.30.29.30:FF:000391">
    <property type="entry name" value="Sterol 3-beta-glucosyltransferase"/>
    <property type="match status" value="1"/>
</dbReference>
<feature type="compositionally biased region" description="Pro residues" evidence="20">
    <location>
        <begin position="38"/>
        <end position="51"/>
    </location>
</feature>